<comment type="caution">
    <text evidence="4">The sequence shown here is derived from an EMBL/GenBank/DDBJ whole genome shotgun (WGS) entry which is preliminary data.</text>
</comment>
<feature type="domain" description="UspA" evidence="2">
    <location>
        <begin position="1"/>
        <end position="136"/>
    </location>
</feature>
<dbReference type="Gene3D" id="3.40.50.620">
    <property type="entry name" value="HUPs"/>
    <property type="match status" value="2"/>
</dbReference>
<dbReference type="PANTHER" id="PTHR46268">
    <property type="entry name" value="STRESS RESPONSE PROTEIN NHAX"/>
    <property type="match status" value="1"/>
</dbReference>
<dbReference type="InterPro" id="IPR006016">
    <property type="entry name" value="UspA"/>
</dbReference>
<accession>A0A1Y2NU17</accession>
<organism evidence="4 5">
    <name type="scientific">Streptomyces fradiae ATCC 10745 = DSM 40063</name>
    <dbReference type="NCBI Taxonomy" id="1319510"/>
    <lineage>
        <taxon>Bacteria</taxon>
        <taxon>Bacillati</taxon>
        <taxon>Actinomycetota</taxon>
        <taxon>Actinomycetes</taxon>
        <taxon>Kitasatosporales</taxon>
        <taxon>Streptomycetaceae</taxon>
        <taxon>Streptomyces</taxon>
    </lineage>
</organism>
<reference evidence="3 6" key="1">
    <citation type="submission" date="2013-05" db="EMBL/GenBank/DDBJ databases">
        <title>Genome Sequence of Streptomyces fradiae.</title>
        <authorList>
            <person name="Kirby R."/>
        </authorList>
    </citation>
    <scope>NUCLEOTIDE SEQUENCE [LARGE SCALE GENOMIC DNA]</scope>
    <source>
        <strain evidence="3 6">ATCC 10745</strain>
    </source>
</reference>
<sequence length="289" mass="30267">MTGTITAGVDGTAPALAAVDWAADEAERRGARLRLVHAWTWRPVDVTHGVDRRVEEDWVRRTLAEAEARVRASHPGLDVTAEVLDGDPVPSLVAETGRSGTLVLGSRGHGTLTGYLLGSVSLHVLRQAEGPVVMVRAGDRPEALPAPAEVVAGVQEPGAGSDAVLDFAFSAAAARGVPLRAVHVWNLPASVGWSPASLYAADQSSALEEVSKGVLTDILKPWRDAYPQVEVVEHCEFGSASEILLSLGGSAHLLAVGRRGRGEGVRRLGSVTHAVLHHATAPVAVVPHD</sequence>
<evidence type="ECO:0000259" key="2">
    <source>
        <dbReference type="Pfam" id="PF00582"/>
    </source>
</evidence>
<keyword evidence="6" id="KW-1185">Reference proteome</keyword>
<name>A0A1Y2NU17_STRFR</name>
<dbReference type="PRINTS" id="PR01438">
    <property type="entry name" value="UNVRSLSTRESS"/>
</dbReference>
<protein>
    <submittedName>
        <fullName evidence="4">Universal stress protein</fullName>
    </submittedName>
</protein>
<dbReference type="RefSeq" id="WP_031135763.1">
    <property type="nucleotide sequence ID" value="NZ_ASYR01000011.1"/>
</dbReference>
<dbReference type="EMBL" id="ASYR01000011">
    <property type="protein sequence ID" value="KAF0649925.1"/>
    <property type="molecule type" value="Genomic_DNA"/>
</dbReference>
<dbReference type="GeneID" id="91406303"/>
<dbReference type="SUPFAM" id="SSF52402">
    <property type="entry name" value="Adenine nucleotide alpha hydrolases-like"/>
    <property type="match status" value="2"/>
</dbReference>
<evidence type="ECO:0000256" key="1">
    <source>
        <dbReference type="ARBA" id="ARBA00008791"/>
    </source>
</evidence>
<gene>
    <name evidence="4" type="ORF">BG846_03331</name>
    <name evidence="3" type="ORF">K701_11060</name>
</gene>
<evidence type="ECO:0000313" key="4">
    <source>
        <dbReference type="EMBL" id="OSY51023.1"/>
    </source>
</evidence>
<evidence type="ECO:0000313" key="6">
    <source>
        <dbReference type="Proteomes" id="UP000731519"/>
    </source>
</evidence>
<dbReference type="Proteomes" id="UP000731519">
    <property type="component" value="Unassembled WGS sequence"/>
</dbReference>
<dbReference type="PANTHER" id="PTHR46268:SF6">
    <property type="entry name" value="UNIVERSAL STRESS PROTEIN UP12"/>
    <property type="match status" value="1"/>
</dbReference>
<feature type="domain" description="UspA" evidence="2">
    <location>
        <begin position="160"/>
        <end position="287"/>
    </location>
</feature>
<evidence type="ECO:0000313" key="5">
    <source>
        <dbReference type="Proteomes" id="UP000194318"/>
    </source>
</evidence>
<reference evidence="4 5" key="2">
    <citation type="submission" date="2016-09" db="EMBL/GenBank/DDBJ databases">
        <title>Streptomyces fradiae DSM40063, a candidate organism with high potential of specific P450 cytochromes.</title>
        <authorList>
            <person name="Grumaz C."/>
            <person name="Vainshtein Y."/>
            <person name="Kirstahler P."/>
            <person name="Sohn K."/>
        </authorList>
    </citation>
    <scope>NUCLEOTIDE SEQUENCE [LARGE SCALE GENOMIC DNA]</scope>
    <source>
        <strain evidence="4 5">DSM 40063</strain>
    </source>
</reference>
<dbReference type="EMBL" id="MIFZ01000251">
    <property type="protein sequence ID" value="OSY51023.1"/>
    <property type="molecule type" value="Genomic_DNA"/>
</dbReference>
<evidence type="ECO:0000313" key="3">
    <source>
        <dbReference type="EMBL" id="KAF0649925.1"/>
    </source>
</evidence>
<dbReference type="Pfam" id="PF00582">
    <property type="entry name" value="Usp"/>
    <property type="match status" value="2"/>
</dbReference>
<dbReference type="InterPro" id="IPR014729">
    <property type="entry name" value="Rossmann-like_a/b/a_fold"/>
</dbReference>
<comment type="similarity">
    <text evidence="1">Belongs to the universal stress protein A family.</text>
</comment>
<proteinExistence type="inferred from homology"/>
<dbReference type="Proteomes" id="UP000194318">
    <property type="component" value="Unassembled WGS sequence"/>
</dbReference>
<dbReference type="InterPro" id="IPR006015">
    <property type="entry name" value="Universal_stress_UspA"/>
</dbReference>
<dbReference type="AlphaFoldDB" id="A0A1Y2NU17"/>